<keyword evidence="8" id="KW-0270">Exopolysaccharide synthesis</keyword>
<evidence type="ECO:0000313" key="11">
    <source>
        <dbReference type="EMBL" id="PZQ94886.1"/>
    </source>
</evidence>
<evidence type="ECO:0000256" key="8">
    <source>
        <dbReference type="ARBA" id="ARBA00023169"/>
    </source>
</evidence>
<evidence type="ECO:0000256" key="4">
    <source>
        <dbReference type="ARBA" id="ARBA00022679"/>
    </source>
</evidence>
<dbReference type="Pfam" id="PF02397">
    <property type="entry name" value="Bac_transf"/>
    <property type="match status" value="1"/>
</dbReference>
<evidence type="ECO:0000256" key="7">
    <source>
        <dbReference type="ARBA" id="ARBA00023136"/>
    </source>
</evidence>
<dbReference type="GO" id="GO:0016780">
    <property type="term" value="F:phosphotransferase activity, for other substituted phosphate groups"/>
    <property type="evidence" value="ECO:0007669"/>
    <property type="project" value="TreeGrafter"/>
</dbReference>
<feature type="domain" description="Bacterial sugar transferase" evidence="10">
    <location>
        <begin position="36"/>
        <end position="224"/>
    </location>
</feature>
<evidence type="ECO:0000313" key="12">
    <source>
        <dbReference type="Proteomes" id="UP000248975"/>
    </source>
</evidence>
<comment type="similarity">
    <text evidence="2">Belongs to the bacterial sugar transferase family.</text>
</comment>
<evidence type="ECO:0000256" key="2">
    <source>
        <dbReference type="ARBA" id="ARBA00006464"/>
    </source>
</evidence>
<keyword evidence="7 9" id="KW-0472">Membrane</keyword>
<dbReference type="EMBL" id="QFQS01000012">
    <property type="protein sequence ID" value="PZQ94886.1"/>
    <property type="molecule type" value="Genomic_DNA"/>
</dbReference>
<comment type="caution">
    <text evidence="11">The sequence shown here is derived from an EMBL/GenBank/DDBJ whole genome shotgun (WGS) entry which is preliminary data.</text>
</comment>
<dbReference type="GO" id="GO:0005886">
    <property type="term" value="C:plasma membrane"/>
    <property type="evidence" value="ECO:0007669"/>
    <property type="project" value="UniProtKB-SubCell"/>
</dbReference>
<evidence type="ECO:0000256" key="9">
    <source>
        <dbReference type="SAM" id="Phobius"/>
    </source>
</evidence>
<dbReference type="GO" id="GO:0000271">
    <property type="term" value="P:polysaccharide biosynthetic process"/>
    <property type="evidence" value="ECO:0007669"/>
    <property type="project" value="UniProtKB-KW"/>
</dbReference>
<comment type="subcellular location">
    <subcellularLocation>
        <location evidence="1">Cell membrane</location>
    </subcellularLocation>
</comment>
<gene>
    <name evidence="11" type="ORF">DI533_21120</name>
</gene>
<dbReference type="Proteomes" id="UP000248975">
    <property type="component" value="Unassembled WGS sequence"/>
</dbReference>
<evidence type="ECO:0000256" key="6">
    <source>
        <dbReference type="ARBA" id="ARBA00022989"/>
    </source>
</evidence>
<keyword evidence="3" id="KW-1003">Cell membrane</keyword>
<evidence type="ECO:0000256" key="5">
    <source>
        <dbReference type="ARBA" id="ARBA00022692"/>
    </source>
</evidence>
<dbReference type="PANTHER" id="PTHR30576">
    <property type="entry name" value="COLANIC BIOSYNTHESIS UDP-GLUCOSE LIPID CARRIER TRANSFERASE"/>
    <property type="match status" value="1"/>
</dbReference>
<keyword evidence="5 9" id="KW-0812">Transmembrane</keyword>
<reference evidence="11 12" key="1">
    <citation type="submission" date="2017-08" db="EMBL/GenBank/DDBJ databases">
        <title>Infants hospitalized years apart are colonized by the same room-sourced microbial strains.</title>
        <authorList>
            <person name="Brooks B."/>
            <person name="Olm M.R."/>
            <person name="Firek B.A."/>
            <person name="Baker R."/>
            <person name="Thomas B.C."/>
            <person name="Morowitz M.J."/>
            <person name="Banfield J.F."/>
        </authorList>
    </citation>
    <scope>NUCLEOTIDE SEQUENCE [LARGE SCALE GENOMIC DNA]</scope>
    <source>
        <strain evidence="11">S2_003_000_R2_11</strain>
    </source>
</reference>
<evidence type="ECO:0000256" key="1">
    <source>
        <dbReference type="ARBA" id="ARBA00004236"/>
    </source>
</evidence>
<keyword evidence="6 9" id="KW-1133">Transmembrane helix</keyword>
<dbReference type="AlphaFoldDB" id="A0A2W5RYJ2"/>
<feature type="transmembrane region" description="Helical" evidence="9">
    <location>
        <begin position="41"/>
        <end position="64"/>
    </location>
</feature>
<keyword evidence="4 11" id="KW-0808">Transferase</keyword>
<sequence>MTAHYPDIAEKARAVQVSGFELRHPYRQGFYRIGFKRTLDVLAVVATAFVTLPLIALMAVVVSLDGHSPFYSQKRLGQGGRIFTLWKLRSMVPNADERLEAHLAQNPAAREEWDHTQKLRDDPRITRMGRILRKCSADELPQLWNVLKGDMSLVGPRPMMPEQASLYPGTAYYALRPGITGSWQVSARNDCSFAERARFDNDYDRHVSLGLDLSILLATVRVVIRATGH</sequence>
<evidence type="ECO:0000259" key="10">
    <source>
        <dbReference type="Pfam" id="PF02397"/>
    </source>
</evidence>
<protein>
    <submittedName>
        <fullName evidence="11">Sugar transferase</fullName>
    </submittedName>
</protein>
<accession>A0A2W5RYJ2</accession>
<evidence type="ECO:0000256" key="3">
    <source>
        <dbReference type="ARBA" id="ARBA00022475"/>
    </source>
</evidence>
<dbReference type="InterPro" id="IPR003362">
    <property type="entry name" value="Bact_transf"/>
</dbReference>
<proteinExistence type="inferred from homology"/>
<name>A0A2W5RYJ2_CERSP</name>
<dbReference type="PANTHER" id="PTHR30576:SF4">
    <property type="entry name" value="UNDECAPRENYL-PHOSPHATE GALACTOSE PHOSPHOTRANSFERASE"/>
    <property type="match status" value="1"/>
</dbReference>
<organism evidence="11 12">
    <name type="scientific">Cereibacter sphaeroides</name>
    <name type="common">Rhodobacter sphaeroides</name>
    <dbReference type="NCBI Taxonomy" id="1063"/>
    <lineage>
        <taxon>Bacteria</taxon>
        <taxon>Pseudomonadati</taxon>
        <taxon>Pseudomonadota</taxon>
        <taxon>Alphaproteobacteria</taxon>
        <taxon>Rhodobacterales</taxon>
        <taxon>Paracoccaceae</taxon>
        <taxon>Cereibacter</taxon>
    </lineage>
</organism>